<dbReference type="GO" id="GO:0005524">
    <property type="term" value="F:ATP binding"/>
    <property type="evidence" value="ECO:0007669"/>
    <property type="project" value="UniProtKB-KW"/>
</dbReference>
<organism evidence="11 12">
    <name type="scientific">Rhodocista pekingensis</name>
    <dbReference type="NCBI Taxonomy" id="201185"/>
    <lineage>
        <taxon>Bacteria</taxon>
        <taxon>Pseudomonadati</taxon>
        <taxon>Pseudomonadota</taxon>
        <taxon>Alphaproteobacteria</taxon>
        <taxon>Rhodospirillales</taxon>
        <taxon>Azospirillaceae</taxon>
        <taxon>Rhodocista</taxon>
    </lineage>
</organism>
<keyword evidence="7" id="KW-0175">Coiled coil</keyword>
<keyword evidence="3 6" id="KW-0597">Phosphoprotein</keyword>
<evidence type="ECO:0000313" key="12">
    <source>
        <dbReference type="Proteomes" id="UP001596456"/>
    </source>
</evidence>
<dbReference type="SUPFAM" id="SSF55874">
    <property type="entry name" value="ATPase domain of HSP90 chaperone/DNA topoisomerase II/histidine kinase"/>
    <property type="match status" value="1"/>
</dbReference>
<dbReference type="PROSITE" id="PS50109">
    <property type="entry name" value="HIS_KIN"/>
    <property type="match status" value="1"/>
</dbReference>
<dbReference type="PROSITE" id="PS50113">
    <property type="entry name" value="PAC"/>
    <property type="match status" value="1"/>
</dbReference>
<dbReference type="Pfam" id="PF00072">
    <property type="entry name" value="Response_reg"/>
    <property type="match status" value="1"/>
</dbReference>
<dbReference type="InterPro" id="IPR003661">
    <property type="entry name" value="HisK_dim/P_dom"/>
</dbReference>
<dbReference type="CDD" id="cd00156">
    <property type="entry name" value="REC"/>
    <property type="match status" value="1"/>
</dbReference>
<dbReference type="SMART" id="SM00387">
    <property type="entry name" value="HATPase_c"/>
    <property type="match status" value="1"/>
</dbReference>
<dbReference type="InterPro" id="IPR000700">
    <property type="entry name" value="PAS-assoc_C"/>
</dbReference>
<evidence type="ECO:0000256" key="2">
    <source>
        <dbReference type="ARBA" id="ARBA00012438"/>
    </source>
</evidence>
<feature type="coiled-coil region" evidence="7">
    <location>
        <begin position="262"/>
        <end position="289"/>
    </location>
</feature>
<dbReference type="Proteomes" id="UP001596456">
    <property type="component" value="Unassembled WGS sequence"/>
</dbReference>
<dbReference type="Pfam" id="PF02518">
    <property type="entry name" value="HATPase_c"/>
    <property type="match status" value="1"/>
</dbReference>
<feature type="domain" description="PAC" evidence="10">
    <location>
        <begin position="101"/>
        <end position="152"/>
    </location>
</feature>
<dbReference type="SMART" id="SM00388">
    <property type="entry name" value="HisKA"/>
    <property type="match status" value="1"/>
</dbReference>
<evidence type="ECO:0000259" key="9">
    <source>
        <dbReference type="PROSITE" id="PS50110"/>
    </source>
</evidence>
<dbReference type="InterPro" id="IPR036097">
    <property type="entry name" value="HisK_dim/P_sf"/>
</dbReference>
<dbReference type="Gene3D" id="1.10.287.130">
    <property type="match status" value="1"/>
</dbReference>
<dbReference type="EC" id="2.7.13.3" evidence="2"/>
<dbReference type="Gene3D" id="3.40.50.2300">
    <property type="match status" value="1"/>
</dbReference>
<dbReference type="SUPFAM" id="SSF52172">
    <property type="entry name" value="CheY-like"/>
    <property type="match status" value="1"/>
</dbReference>
<protein>
    <recommendedName>
        <fullName evidence="2">histidine kinase</fullName>
        <ecNumber evidence="2">2.7.13.3</ecNumber>
    </recommendedName>
</protein>
<keyword evidence="5" id="KW-0418">Kinase</keyword>
<keyword evidence="11" id="KW-0547">Nucleotide-binding</keyword>
<comment type="catalytic activity">
    <reaction evidence="1">
        <text>ATP + protein L-histidine = ADP + protein N-phospho-L-histidine.</text>
        <dbReference type="EC" id="2.7.13.3"/>
    </reaction>
</comment>
<accession>A0ABW2KTX2</accession>
<evidence type="ECO:0000256" key="5">
    <source>
        <dbReference type="ARBA" id="ARBA00022777"/>
    </source>
</evidence>
<dbReference type="SMART" id="SM00448">
    <property type="entry name" value="REC"/>
    <property type="match status" value="1"/>
</dbReference>
<dbReference type="EMBL" id="JBHTCM010000007">
    <property type="protein sequence ID" value="MFC7332858.1"/>
    <property type="molecule type" value="Genomic_DNA"/>
</dbReference>
<evidence type="ECO:0000256" key="4">
    <source>
        <dbReference type="ARBA" id="ARBA00022679"/>
    </source>
</evidence>
<evidence type="ECO:0000313" key="11">
    <source>
        <dbReference type="EMBL" id="MFC7332858.1"/>
    </source>
</evidence>
<dbReference type="InterPro" id="IPR003594">
    <property type="entry name" value="HATPase_dom"/>
</dbReference>
<keyword evidence="12" id="KW-1185">Reference proteome</keyword>
<keyword evidence="4" id="KW-0808">Transferase</keyword>
<proteinExistence type="predicted"/>
<dbReference type="RefSeq" id="WP_377357571.1">
    <property type="nucleotide sequence ID" value="NZ_JBHTCM010000007.1"/>
</dbReference>
<evidence type="ECO:0000259" key="8">
    <source>
        <dbReference type="PROSITE" id="PS50109"/>
    </source>
</evidence>
<gene>
    <name evidence="11" type="ORF">ACFQPS_06755</name>
</gene>
<name>A0ABW2KTX2_9PROT</name>
<comment type="caution">
    <text evidence="11">The sequence shown here is derived from an EMBL/GenBank/DDBJ whole genome shotgun (WGS) entry which is preliminary data.</text>
</comment>
<evidence type="ECO:0000256" key="1">
    <source>
        <dbReference type="ARBA" id="ARBA00000085"/>
    </source>
</evidence>
<dbReference type="Gene3D" id="3.30.565.10">
    <property type="entry name" value="Histidine kinase-like ATPase, C-terminal domain"/>
    <property type="match status" value="1"/>
</dbReference>
<evidence type="ECO:0000256" key="6">
    <source>
        <dbReference type="PROSITE-ProRule" id="PRU00169"/>
    </source>
</evidence>
<dbReference type="InterPro" id="IPR011006">
    <property type="entry name" value="CheY-like_superfamily"/>
</dbReference>
<dbReference type="InterPro" id="IPR005467">
    <property type="entry name" value="His_kinase_dom"/>
</dbReference>
<evidence type="ECO:0000256" key="3">
    <source>
        <dbReference type="ARBA" id="ARBA00022553"/>
    </source>
</evidence>
<keyword evidence="11" id="KW-0067">ATP-binding</keyword>
<dbReference type="SUPFAM" id="SSF55785">
    <property type="entry name" value="PYP-like sensor domain (PAS domain)"/>
    <property type="match status" value="2"/>
</dbReference>
<dbReference type="InterPro" id="IPR013656">
    <property type="entry name" value="PAS_4"/>
</dbReference>
<reference evidence="12" key="1">
    <citation type="journal article" date="2019" name="Int. J. Syst. Evol. Microbiol.">
        <title>The Global Catalogue of Microorganisms (GCM) 10K type strain sequencing project: providing services to taxonomists for standard genome sequencing and annotation.</title>
        <authorList>
            <consortium name="The Broad Institute Genomics Platform"/>
            <consortium name="The Broad Institute Genome Sequencing Center for Infectious Disease"/>
            <person name="Wu L."/>
            <person name="Ma J."/>
        </authorList>
    </citation>
    <scope>NUCLEOTIDE SEQUENCE [LARGE SCALE GENOMIC DNA]</scope>
    <source>
        <strain evidence="12">CGMCC 1.16275</strain>
    </source>
</reference>
<dbReference type="SUPFAM" id="SSF47384">
    <property type="entry name" value="Homodimeric domain of signal transducing histidine kinase"/>
    <property type="match status" value="1"/>
</dbReference>
<feature type="modified residue" description="4-aspartylphosphate" evidence="6">
    <location>
        <position position="580"/>
    </location>
</feature>
<dbReference type="PRINTS" id="PR00344">
    <property type="entry name" value="BCTRLSENSOR"/>
</dbReference>
<dbReference type="Pfam" id="PF00512">
    <property type="entry name" value="HisKA"/>
    <property type="match status" value="1"/>
</dbReference>
<sequence>MLSLFRALMPANRVSASEAEELQHAVRALRAWEGALREAAGAGPVVLFVQDCDLRYLWATDGVSLHPDGMIGRTDHDIPRSPDQCLLISTKQRVLETGAAERLSFPLAGPEGVQVFDLRLTPMRAPDGRVVGLTGIGIDVTHERMAARAAEQSEMRLRLALRVAPVTIFTQDRHLRYTWVYNLPKGLRDEDFLGRTDLMLDLPGVGLAEMYAFKKRVLESGRGDRQTFRMPARDGVADRWTDIAVEPQRENGVIVGLTGIAIDVTADMRRKAEAEAAKLEAERANRAKSRFLAAASHDLRQPFQAMRLFLHLLESRLEDPTQLDLAHKLGESLDSGESLLNALLELSALEAATVTPSLASVPAGPMLRRLAQEFAPQAAVKGLRMRVVPATVDIRSDPVLLDRMLRNLLSNAVRNTARGALLLGARRQGGHLRLEVWDTGSGIPADKQQAIFEEFVQLDEGPRDRRQGLGLGLAIVSRTAQLLGHRVEVRSVPGRGSCFSVTVPLARAALPAAGNGGDGDERGRTPGIVVAVAEDDRLQLAALEAMLSDWGLRPAAAPDAPGLLAALERLGRAPDLVISDYRLPGGGLGTDLIAQVRTRFGTAVPGMLLTGDTHPDLLEQADQLGIAIEHKPIHPNRLRRAIEAAIGTDLRRRA</sequence>
<feature type="domain" description="Response regulatory" evidence="9">
    <location>
        <begin position="529"/>
        <end position="646"/>
    </location>
</feature>
<dbReference type="InterPro" id="IPR035965">
    <property type="entry name" value="PAS-like_dom_sf"/>
</dbReference>
<dbReference type="Gene3D" id="3.30.450.20">
    <property type="entry name" value="PAS domain"/>
    <property type="match status" value="2"/>
</dbReference>
<dbReference type="InterPro" id="IPR036890">
    <property type="entry name" value="HATPase_C_sf"/>
</dbReference>
<dbReference type="PROSITE" id="PS50110">
    <property type="entry name" value="RESPONSE_REGULATORY"/>
    <property type="match status" value="1"/>
</dbReference>
<dbReference type="InterPro" id="IPR001789">
    <property type="entry name" value="Sig_transdc_resp-reg_receiver"/>
</dbReference>
<dbReference type="CDD" id="cd00082">
    <property type="entry name" value="HisKA"/>
    <property type="match status" value="1"/>
</dbReference>
<feature type="domain" description="Histidine kinase" evidence="8">
    <location>
        <begin position="294"/>
        <end position="507"/>
    </location>
</feature>
<dbReference type="InterPro" id="IPR004358">
    <property type="entry name" value="Sig_transdc_His_kin-like_C"/>
</dbReference>
<dbReference type="Pfam" id="PF08448">
    <property type="entry name" value="PAS_4"/>
    <property type="match status" value="1"/>
</dbReference>
<evidence type="ECO:0000256" key="7">
    <source>
        <dbReference type="SAM" id="Coils"/>
    </source>
</evidence>
<evidence type="ECO:0000259" key="10">
    <source>
        <dbReference type="PROSITE" id="PS50113"/>
    </source>
</evidence>
<dbReference type="PANTHER" id="PTHR43047">
    <property type="entry name" value="TWO-COMPONENT HISTIDINE PROTEIN KINASE"/>
    <property type="match status" value="1"/>
</dbReference>
<dbReference type="PANTHER" id="PTHR43047:SF9">
    <property type="entry name" value="HISTIDINE KINASE"/>
    <property type="match status" value="1"/>
</dbReference>